<dbReference type="FunFam" id="3.40.50.300:FF:000127">
    <property type="entry name" value="Ribose import ATP-binding protein RbsA"/>
    <property type="match status" value="1"/>
</dbReference>
<dbReference type="InterPro" id="IPR050107">
    <property type="entry name" value="ABC_carbohydrate_import_ATPase"/>
</dbReference>
<dbReference type="Gene3D" id="3.40.50.300">
    <property type="entry name" value="P-loop containing nucleotide triphosphate hydrolases"/>
    <property type="match status" value="2"/>
</dbReference>
<evidence type="ECO:0000256" key="9">
    <source>
        <dbReference type="ARBA" id="ARBA00022967"/>
    </source>
</evidence>
<dbReference type="GO" id="GO:0016887">
    <property type="term" value="F:ATP hydrolysis activity"/>
    <property type="evidence" value="ECO:0007669"/>
    <property type="project" value="InterPro"/>
</dbReference>
<dbReference type="SUPFAM" id="SSF52540">
    <property type="entry name" value="P-loop containing nucleoside triphosphate hydrolases"/>
    <property type="match status" value="2"/>
</dbReference>
<protein>
    <submittedName>
        <fullName evidence="12">Sugar ABC transporter ATP-binding protein</fullName>
    </submittedName>
</protein>
<dbReference type="InterPro" id="IPR003593">
    <property type="entry name" value="AAA+_ATPase"/>
</dbReference>
<dbReference type="EMBL" id="JAAKFZ010000019">
    <property type="protein sequence ID" value="NGL84586.1"/>
    <property type="molecule type" value="Genomic_DNA"/>
</dbReference>
<evidence type="ECO:0000313" key="12">
    <source>
        <dbReference type="EMBL" id="NGL84586.1"/>
    </source>
</evidence>
<evidence type="ECO:0000256" key="3">
    <source>
        <dbReference type="ARBA" id="ARBA00022448"/>
    </source>
</evidence>
<feature type="domain" description="ABC transporter" evidence="11">
    <location>
        <begin position="3"/>
        <end position="239"/>
    </location>
</feature>
<dbReference type="InterPro" id="IPR017871">
    <property type="entry name" value="ABC_transporter-like_CS"/>
</dbReference>
<dbReference type="GO" id="GO:0005524">
    <property type="term" value="F:ATP binding"/>
    <property type="evidence" value="ECO:0007669"/>
    <property type="project" value="UniProtKB-KW"/>
</dbReference>
<keyword evidence="7" id="KW-0547">Nucleotide-binding</keyword>
<dbReference type="SMART" id="SM00382">
    <property type="entry name" value="AAA"/>
    <property type="match status" value="2"/>
</dbReference>
<name>A0A6M1KTQ1_9STRE</name>
<keyword evidence="3" id="KW-0813">Transport</keyword>
<dbReference type="GO" id="GO:0005886">
    <property type="term" value="C:plasma membrane"/>
    <property type="evidence" value="ECO:0007669"/>
    <property type="project" value="UniProtKB-SubCell"/>
</dbReference>
<dbReference type="Pfam" id="PF00005">
    <property type="entry name" value="ABC_tran"/>
    <property type="match status" value="2"/>
</dbReference>
<evidence type="ECO:0000259" key="11">
    <source>
        <dbReference type="PROSITE" id="PS50893"/>
    </source>
</evidence>
<dbReference type="CDD" id="cd03216">
    <property type="entry name" value="ABC_Carb_Monos_I"/>
    <property type="match status" value="1"/>
</dbReference>
<dbReference type="Proteomes" id="UP000479499">
    <property type="component" value="Unassembled WGS sequence"/>
</dbReference>
<evidence type="ECO:0000256" key="7">
    <source>
        <dbReference type="ARBA" id="ARBA00022741"/>
    </source>
</evidence>
<proteinExistence type="predicted"/>
<feature type="domain" description="ABC transporter" evidence="11">
    <location>
        <begin position="249"/>
        <end position="492"/>
    </location>
</feature>
<dbReference type="PANTHER" id="PTHR43790">
    <property type="entry name" value="CARBOHYDRATE TRANSPORT ATP-BINDING PROTEIN MG119-RELATED"/>
    <property type="match status" value="1"/>
</dbReference>
<sequence length="492" mass="54189">MKIEMTAISKSFGTNKVLEKIDLVLHSGQVHALMGENGAGKSTLMNILTGLFPASSGTIVIDGVEKQFSNPQEAEAFGISFIHQEMNTWPDMTVLDNLFLGREIKGTFGLLDQKTMKEKAKRAFDRLGISIPLDLPIGSLSVGQQQMIEIAKSLLSEVSLLVMDEPTAALTDRETESLFQMIASLKKEGVGIVYISHRMEEIFRVTDLITVMRDGIVVDTKPTAETNPAELVKKMVGRDIDDYYPAKAAELGELVFEVENLSGECFKDISFQVRRGEILGFSGLMGAGRTEVMRAIFGLDKRTAGRIRLNGQDIQVTNPVQAIRAGIGFLTEDRKEEGLILDFSIKDNMTLPSHKDFSKNGFFDDKTSRDFVQKMIDRLRIKSGRPEMVVGNLSGGNQQKVVLAKWIGIAPKVLILDEPTRGVDVGAKREIYQLMNELAERGVPILLVSSDLPEVLGVSDRIVVMHEGRITGELSRGEATQEKVMQLATGGK</sequence>
<gene>
    <name evidence="12" type="ORF">G5B50_07380</name>
</gene>
<dbReference type="CDD" id="cd03215">
    <property type="entry name" value="ABC_Carb_Monos_II"/>
    <property type="match status" value="1"/>
</dbReference>
<keyword evidence="4" id="KW-1003">Cell membrane</keyword>
<comment type="subcellular location">
    <subcellularLocation>
        <location evidence="2">Cell inner membrane</location>
    </subcellularLocation>
    <subcellularLocation>
        <location evidence="1">Cell membrane</location>
        <topology evidence="1">Peripheral membrane protein</topology>
    </subcellularLocation>
</comment>
<dbReference type="AlphaFoldDB" id="A0A6M1KTQ1"/>
<dbReference type="GO" id="GO:0015749">
    <property type="term" value="P:monosaccharide transmembrane transport"/>
    <property type="evidence" value="ECO:0007669"/>
    <property type="project" value="UniProtKB-ARBA"/>
</dbReference>
<evidence type="ECO:0000256" key="10">
    <source>
        <dbReference type="ARBA" id="ARBA00023136"/>
    </source>
</evidence>
<evidence type="ECO:0000256" key="8">
    <source>
        <dbReference type="ARBA" id="ARBA00022840"/>
    </source>
</evidence>
<comment type="caution">
    <text evidence="12">The sequence shown here is derived from an EMBL/GenBank/DDBJ whole genome shotgun (WGS) entry which is preliminary data.</text>
</comment>
<dbReference type="RefSeq" id="WP_164336604.1">
    <property type="nucleotide sequence ID" value="NZ_JAAKFZ010000019.1"/>
</dbReference>
<keyword evidence="10" id="KW-0472">Membrane</keyword>
<organism evidence="12 13">
    <name type="scientific">Streptococcus equi subsp. ruminatorum</name>
    <dbReference type="NCBI Taxonomy" id="254358"/>
    <lineage>
        <taxon>Bacteria</taxon>
        <taxon>Bacillati</taxon>
        <taxon>Bacillota</taxon>
        <taxon>Bacilli</taxon>
        <taxon>Lactobacillales</taxon>
        <taxon>Streptococcaceae</taxon>
        <taxon>Streptococcus</taxon>
    </lineage>
</organism>
<dbReference type="InterPro" id="IPR027417">
    <property type="entry name" value="P-loop_NTPase"/>
</dbReference>
<reference evidence="12 13" key="1">
    <citation type="submission" date="2020-02" db="EMBL/GenBank/DDBJ databases">
        <title>M-like protein SrM is not crucial to the virulence of a novel isolate of Streptococcus equi subsp. ruminatorum from Macaca mulatta.</title>
        <authorList>
            <person name="Guo G."/>
            <person name="Cheng L."/>
            <person name="Zhang W."/>
        </authorList>
    </citation>
    <scope>NUCLEOTIDE SEQUENCE [LARGE SCALE GENOMIC DNA]</scope>
    <source>
        <strain evidence="12 13">FJ1804</strain>
    </source>
</reference>
<keyword evidence="6" id="KW-0677">Repeat</keyword>
<dbReference type="FunFam" id="3.40.50.300:FF:000126">
    <property type="entry name" value="Galactose/methyl galactoside import ATP-binding protein MglA"/>
    <property type="match status" value="1"/>
</dbReference>
<evidence type="ECO:0000256" key="4">
    <source>
        <dbReference type="ARBA" id="ARBA00022475"/>
    </source>
</evidence>
<evidence type="ECO:0000256" key="5">
    <source>
        <dbReference type="ARBA" id="ARBA00022597"/>
    </source>
</evidence>
<keyword evidence="5" id="KW-0762">Sugar transport</keyword>
<dbReference type="InterPro" id="IPR003439">
    <property type="entry name" value="ABC_transporter-like_ATP-bd"/>
</dbReference>
<evidence type="ECO:0000256" key="6">
    <source>
        <dbReference type="ARBA" id="ARBA00022737"/>
    </source>
</evidence>
<evidence type="ECO:0000313" key="13">
    <source>
        <dbReference type="Proteomes" id="UP000479499"/>
    </source>
</evidence>
<evidence type="ECO:0000256" key="2">
    <source>
        <dbReference type="ARBA" id="ARBA00004533"/>
    </source>
</evidence>
<evidence type="ECO:0000256" key="1">
    <source>
        <dbReference type="ARBA" id="ARBA00004202"/>
    </source>
</evidence>
<dbReference type="PANTHER" id="PTHR43790:SF3">
    <property type="entry name" value="D-ALLOSE IMPORT ATP-BINDING PROTEIN ALSA-RELATED"/>
    <property type="match status" value="1"/>
</dbReference>
<keyword evidence="9" id="KW-1278">Translocase</keyword>
<dbReference type="PROSITE" id="PS50893">
    <property type="entry name" value="ABC_TRANSPORTER_2"/>
    <property type="match status" value="2"/>
</dbReference>
<dbReference type="PROSITE" id="PS00211">
    <property type="entry name" value="ABC_TRANSPORTER_1"/>
    <property type="match status" value="2"/>
</dbReference>
<keyword evidence="8 12" id="KW-0067">ATP-binding</keyword>
<accession>A0A6M1KTQ1</accession>